<comment type="caution">
    <text evidence="2">The sequence shown here is derived from an EMBL/GenBank/DDBJ whole genome shotgun (WGS) entry which is preliminary data.</text>
</comment>
<organism evidence="2 3">
    <name type="scientific">Dryococelus australis</name>
    <dbReference type="NCBI Taxonomy" id="614101"/>
    <lineage>
        <taxon>Eukaryota</taxon>
        <taxon>Metazoa</taxon>
        <taxon>Ecdysozoa</taxon>
        <taxon>Arthropoda</taxon>
        <taxon>Hexapoda</taxon>
        <taxon>Insecta</taxon>
        <taxon>Pterygota</taxon>
        <taxon>Neoptera</taxon>
        <taxon>Polyneoptera</taxon>
        <taxon>Phasmatodea</taxon>
        <taxon>Verophasmatodea</taxon>
        <taxon>Anareolatae</taxon>
        <taxon>Phasmatidae</taxon>
        <taxon>Eurycanthinae</taxon>
        <taxon>Dryococelus</taxon>
    </lineage>
</organism>
<gene>
    <name evidence="2" type="ORF">PR048_018593</name>
</gene>
<keyword evidence="3" id="KW-1185">Reference proteome</keyword>
<accession>A0ABQ9HCN9</accession>
<feature type="compositionally biased region" description="Basic and acidic residues" evidence="1">
    <location>
        <begin position="1"/>
        <end position="18"/>
    </location>
</feature>
<feature type="region of interest" description="Disordered" evidence="1">
    <location>
        <begin position="1"/>
        <end position="26"/>
    </location>
</feature>
<protein>
    <submittedName>
        <fullName evidence="2">Uncharacterized protein</fullName>
    </submittedName>
</protein>
<sequence>MRPAHARGDERKPSHTAEHSAAPPRRNVQIAIAVAAEMESKTSPSMVGNKLYQQTCEYGNRPSRDITREESNTNFACMATGDFEHVLKIIEPIAKKRDAIRETPSHSKKDHLLL</sequence>
<dbReference type="EMBL" id="JARBHB010000006">
    <property type="protein sequence ID" value="KAJ8882105.1"/>
    <property type="molecule type" value="Genomic_DNA"/>
</dbReference>
<reference evidence="2 3" key="1">
    <citation type="submission" date="2023-02" db="EMBL/GenBank/DDBJ databases">
        <title>LHISI_Scaffold_Assembly.</title>
        <authorList>
            <person name="Stuart O.P."/>
            <person name="Cleave R."/>
            <person name="Magrath M.J.L."/>
            <person name="Mikheyev A.S."/>
        </authorList>
    </citation>
    <scope>NUCLEOTIDE SEQUENCE [LARGE SCALE GENOMIC DNA]</scope>
    <source>
        <strain evidence="2">Daus_M_001</strain>
        <tissue evidence="2">Leg muscle</tissue>
    </source>
</reference>
<proteinExistence type="predicted"/>
<name>A0ABQ9HCN9_9NEOP</name>
<evidence type="ECO:0000313" key="2">
    <source>
        <dbReference type="EMBL" id="KAJ8882105.1"/>
    </source>
</evidence>
<dbReference type="Proteomes" id="UP001159363">
    <property type="component" value="Chromosome 5"/>
</dbReference>
<evidence type="ECO:0000256" key="1">
    <source>
        <dbReference type="SAM" id="MobiDB-lite"/>
    </source>
</evidence>
<evidence type="ECO:0000313" key="3">
    <source>
        <dbReference type="Proteomes" id="UP001159363"/>
    </source>
</evidence>